<gene>
    <name evidence="1" type="ORF">EVOR1521_LOCUS18574</name>
</gene>
<organism evidence="1 2">
    <name type="scientific">Effrenium voratum</name>
    <dbReference type="NCBI Taxonomy" id="2562239"/>
    <lineage>
        <taxon>Eukaryota</taxon>
        <taxon>Sar</taxon>
        <taxon>Alveolata</taxon>
        <taxon>Dinophyceae</taxon>
        <taxon>Suessiales</taxon>
        <taxon>Symbiodiniaceae</taxon>
        <taxon>Effrenium</taxon>
    </lineage>
</organism>
<protein>
    <submittedName>
        <fullName evidence="1">Uncharacterized protein</fullName>
    </submittedName>
</protein>
<dbReference type="Proteomes" id="UP001178507">
    <property type="component" value="Unassembled WGS sequence"/>
</dbReference>
<accession>A0AA36N7Z2</accession>
<comment type="caution">
    <text evidence="1">The sequence shown here is derived from an EMBL/GenBank/DDBJ whole genome shotgun (WGS) entry which is preliminary data.</text>
</comment>
<dbReference type="EMBL" id="CAUJNA010002650">
    <property type="protein sequence ID" value="CAJ1393786.1"/>
    <property type="molecule type" value="Genomic_DNA"/>
</dbReference>
<name>A0AA36N7Z2_9DINO</name>
<reference evidence="1" key="1">
    <citation type="submission" date="2023-08" db="EMBL/GenBank/DDBJ databases">
        <authorList>
            <person name="Chen Y."/>
            <person name="Shah S."/>
            <person name="Dougan E. K."/>
            <person name="Thang M."/>
            <person name="Chan C."/>
        </authorList>
    </citation>
    <scope>NUCLEOTIDE SEQUENCE</scope>
</reference>
<dbReference type="AlphaFoldDB" id="A0AA36N7Z2"/>
<evidence type="ECO:0000313" key="2">
    <source>
        <dbReference type="Proteomes" id="UP001178507"/>
    </source>
</evidence>
<keyword evidence="2" id="KW-1185">Reference proteome</keyword>
<sequence>MAQKLQRHVTLRQGLLSAMIVVVACRLCRRHLDAEAFANVGVAQSRELVARWAYKPILRRDPTQNQKLQVYAGQQLRLVKRQEAGGFSNPTERKQLYLKKLGLDKKAEELDQRKNKPAWHLNHIAAGDVFLGHFQHPGLSGNEQLDLKLEASSENEAILLSKRGDLDDTVSFQQDYPIAFEPGEQKDSDMTAYTFHKFNQQWRDFETSMPSEEDCQHLTLPMLQLFFSQVAEVEDFPSKDEFAENCADPAKGMTREEFLKYLRAESPDYLEKSFPGIYTGRRLRFTDGKLVFDGDFQSLGDNLIYGFVTLDGKPGGTFSLELTKKR</sequence>
<evidence type="ECO:0000313" key="1">
    <source>
        <dbReference type="EMBL" id="CAJ1393786.1"/>
    </source>
</evidence>
<dbReference type="PROSITE" id="PS51257">
    <property type="entry name" value="PROKAR_LIPOPROTEIN"/>
    <property type="match status" value="1"/>
</dbReference>
<proteinExistence type="predicted"/>